<keyword evidence="4" id="KW-1185">Reference proteome</keyword>
<feature type="region of interest" description="Disordered" evidence="1">
    <location>
        <begin position="1"/>
        <end position="54"/>
    </location>
</feature>
<gene>
    <name evidence="3" type="ORF">HPB51_023155</name>
</gene>
<feature type="compositionally biased region" description="Polar residues" evidence="1">
    <location>
        <begin position="1"/>
        <end position="12"/>
    </location>
</feature>
<organism evidence="3 4">
    <name type="scientific">Rhipicephalus microplus</name>
    <name type="common">Cattle tick</name>
    <name type="synonym">Boophilus microplus</name>
    <dbReference type="NCBI Taxonomy" id="6941"/>
    <lineage>
        <taxon>Eukaryota</taxon>
        <taxon>Metazoa</taxon>
        <taxon>Ecdysozoa</taxon>
        <taxon>Arthropoda</taxon>
        <taxon>Chelicerata</taxon>
        <taxon>Arachnida</taxon>
        <taxon>Acari</taxon>
        <taxon>Parasitiformes</taxon>
        <taxon>Ixodida</taxon>
        <taxon>Ixodoidea</taxon>
        <taxon>Ixodidae</taxon>
        <taxon>Rhipicephalinae</taxon>
        <taxon>Rhipicephalus</taxon>
        <taxon>Boophilus</taxon>
    </lineage>
</organism>
<feature type="region of interest" description="Disordered" evidence="1">
    <location>
        <begin position="453"/>
        <end position="526"/>
    </location>
</feature>
<dbReference type="InterPro" id="IPR029526">
    <property type="entry name" value="PGBD"/>
</dbReference>
<dbReference type="EMBL" id="JABSTU010000009">
    <property type="protein sequence ID" value="KAH8022268.1"/>
    <property type="molecule type" value="Genomic_DNA"/>
</dbReference>
<evidence type="ECO:0000313" key="3">
    <source>
        <dbReference type="EMBL" id="KAH8022268.1"/>
    </source>
</evidence>
<feature type="compositionally biased region" description="Low complexity" evidence="1">
    <location>
        <begin position="453"/>
        <end position="462"/>
    </location>
</feature>
<evidence type="ECO:0000256" key="1">
    <source>
        <dbReference type="SAM" id="MobiDB-lite"/>
    </source>
</evidence>
<evidence type="ECO:0000313" key="4">
    <source>
        <dbReference type="Proteomes" id="UP000821866"/>
    </source>
</evidence>
<name>A0A9J6DJ61_RHIMP</name>
<accession>A0A9J6DJ61</accession>
<feature type="domain" description="PiggyBac transposable element-derived protein" evidence="2">
    <location>
        <begin position="83"/>
        <end position="257"/>
    </location>
</feature>
<evidence type="ECO:0000259" key="2">
    <source>
        <dbReference type="Pfam" id="PF13843"/>
    </source>
</evidence>
<dbReference type="VEuPathDB" id="VectorBase:LOC119169873"/>
<dbReference type="Proteomes" id="UP000821866">
    <property type="component" value="Chromosome 7"/>
</dbReference>
<reference evidence="3" key="2">
    <citation type="submission" date="2021-09" db="EMBL/GenBank/DDBJ databases">
        <authorList>
            <person name="Jia N."/>
            <person name="Wang J."/>
            <person name="Shi W."/>
            <person name="Du L."/>
            <person name="Sun Y."/>
            <person name="Zhan W."/>
            <person name="Jiang J."/>
            <person name="Wang Q."/>
            <person name="Zhang B."/>
            <person name="Ji P."/>
            <person name="Sakyi L.B."/>
            <person name="Cui X."/>
            <person name="Yuan T."/>
            <person name="Jiang B."/>
            <person name="Yang W."/>
            <person name="Lam T.T.-Y."/>
            <person name="Chang Q."/>
            <person name="Ding S."/>
            <person name="Wang X."/>
            <person name="Zhu J."/>
            <person name="Ruan X."/>
            <person name="Zhao L."/>
            <person name="Wei J."/>
            <person name="Que T."/>
            <person name="Du C."/>
            <person name="Cheng J."/>
            <person name="Dai P."/>
            <person name="Han X."/>
            <person name="Huang E."/>
            <person name="Gao Y."/>
            <person name="Liu J."/>
            <person name="Shao H."/>
            <person name="Ye R."/>
            <person name="Li L."/>
            <person name="Wei W."/>
            <person name="Wang X."/>
            <person name="Wang C."/>
            <person name="Huo Q."/>
            <person name="Li W."/>
            <person name="Guo W."/>
            <person name="Chen H."/>
            <person name="Chen S."/>
            <person name="Zhou L."/>
            <person name="Zhou L."/>
            <person name="Ni X."/>
            <person name="Tian J."/>
            <person name="Zhou Y."/>
            <person name="Sheng Y."/>
            <person name="Liu T."/>
            <person name="Pan Y."/>
            <person name="Xia L."/>
            <person name="Li J."/>
            <person name="Zhao F."/>
            <person name="Cao W."/>
        </authorList>
    </citation>
    <scope>NUCLEOTIDE SEQUENCE</scope>
    <source>
        <strain evidence="3">Rmic-2018</strain>
        <tissue evidence="3">Larvae</tissue>
    </source>
</reference>
<feature type="compositionally biased region" description="Low complexity" evidence="1">
    <location>
        <begin position="482"/>
        <end position="495"/>
    </location>
</feature>
<proteinExistence type="predicted"/>
<protein>
    <recommendedName>
        <fullName evidence="2">PiggyBac transposable element-derived protein domain-containing protein</fullName>
    </recommendedName>
</protein>
<comment type="caution">
    <text evidence="3">The sequence shown here is derived from an EMBL/GenBank/DDBJ whole genome shotgun (WGS) entry which is preliminary data.</text>
</comment>
<feature type="compositionally biased region" description="Pro residues" evidence="1">
    <location>
        <begin position="463"/>
        <end position="481"/>
    </location>
</feature>
<sequence>MRIADGNTSDISLSDDEEGDQQPTQTDNQPDVAAGPSSPVDENDNNDGESTAKTRVSWTAKDFVRPDTTFQCEYDDPVAVAEPIEYFLKYISEEVFEEMARCTNIYVMETTGTILATTPDEIKRFLGVLIIMGTLKFPRTRMYWQPATQIPTICEAMSVNRFCKVRSALHVTESTTPHSPADKFWKVRPLRNAVKERVLQLPPSEHYSIDEQIIPFTSRVAAKQFIRNKLNQEGVKVFLRCSAEGMAHDFELYQGKGTGLLQELKSIGIWAVGTIRANRLQGCVLKTDKELRREGKGSYDQKVTKDGDVILVRWQDNGVVNVASSYVGVDDLSTARSVDQWIEYANCPRLKDLPSKQLDRVRLCALHFTPFMFLRPGPTARGILKRLKKCAVPTVPVYDPELRPFVPPKFYKGPVEEEGAPLPSASTIPYTIPLSLLPPLSSLCIDASSHSASPASPAALASPPSPSAPPSPSVPVSPEAPPSRAAPLSPSTTSSTRLKQRTEELTDPLQALSQQLSTDPGEDQGK</sequence>
<dbReference type="VEuPathDB" id="VectorBase:LOC119174442"/>
<dbReference type="Pfam" id="PF13843">
    <property type="entry name" value="DDE_Tnp_1_7"/>
    <property type="match status" value="1"/>
</dbReference>
<feature type="compositionally biased region" description="Low complexity" evidence="1">
    <location>
        <begin position="21"/>
        <end position="31"/>
    </location>
</feature>
<dbReference type="PANTHER" id="PTHR47272">
    <property type="entry name" value="DDE_TNP_1_7 DOMAIN-CONTAINING PROTEIN"/>
    <property type="match status" value="1"/>
</dbReference>
<dbReference type="AlphaFoldDB" id="A0A9J6DJ61"/>
<reference evidence="3" key="1">
    <citation type="journal article" date="2020" name="Cell">
        <title>Large-Scale Comparative Analyses of Tick Genomes Elucidate Their Genetic Diversity and Vector Capacities.</title>
        <authorList>
            <consortium name="Tick Genome and Microbiome Consortium (TIGMIC)"/>
            <person name="Jia N."/>
            <person name="Wang J."/>
            <person name="Shi W."/>
            <person name="Du L."/>
            <person name="Sun Y."/>
            <person name="Zhan W."/>
            <person name="Jiang J.F."/>
            <person name="Wang Q."/>
            <person name="Zhang B."/>
            <person name="Ji P."/>
            <person name="Bell-Sakyi L."/>
            <person name="Cui X.M."/>
            <person name="Yuan T.T."/>
            <person name="Jiang B.G."/>
            <person name="Yang W.F."/>
            <person name="Lam T.T."/>
            <person name="Chang Q.C."/>
            <person name="Ding S.J."/>
            <person name="Wang X.J."/>
            <person name="Zhu J.G."/>
            <person name="Ruan X.D."/>
            <person name="Zhao L."/>
            <person name="Wei J.T."/>
            <person name="Ye R.Z."/>
            <person name="Que T.C."/>
            <person name="Du C.H."/>
            <person name="Zhou Y.H."/>
            <person name="Cheng J.X."/>
            <person name="Dai P.F."/>
            <person name="Guo W.B."/>
            <person name="Han X.H."/>
            <person name="Huang E.J."/>
            <person name="Li L.F."/>
            <person name="Wei W."/>
            <person name="Gao Y.C."/>
            <person name="Liu J.Z."/>
            <person name="Shao H.Z."/>
            <person name="Wang X."/>
            <person name="Wang C.C."/>
            <person name="Yang T.C."/>
            <person name="Huo Q.B."/>
            <person name="Li W."/>
            <person name="Chen H.Y."/>
            <person name="Chen S.E."/>
            <person name="Zhou L.G."/>
            <person name="Ni X.B."/>
            <person name="Tian J.H."/>
            <person name="Sheng Y."/>
            <person name="Liu T."/>
            <person name="Pan Y.S."/>
            <person name="Xia L.Y."/>
            <person name="Li J."/>
            <person name="Zhao F."/>
            <person name="Cao W.C."/>
        </authorList>
    </citation>
    <scope>NUCLEOTIDE SEQUENCE</scope>
    <source>
        <strain evidence="3">Rmic-2018</strain>
    </source>
</reference>